<protein>
    <submittedName>
        <fullName evidence="1">Uncharacterized protein</fullName>
    </submittedName>
</protein>
<dbReference type="InterPro" id="IPR001304">
    <property type="entry name" value="C-type_lectin-like"/>
</dbReference>
<accession>A0A7R8ZKH7</accession>
<reference evidence="1" key="1">
    <citation type="submission" date="2020-11" db="EMBL/GenBank/DDBJ databases">
        <authorList>
            <person name="Tran Van P."/>
        </authorList>
    </citation>
    <scope>NUCLEOTIDE SEQUENCE</scope>
</reference>
<dbReference type="PANTHER" id="PTHR22803">
    <property type="entry name" value="MANNOSE, PHOSPHOLIPASE, LECTIN RECEPTOR RELATED"/>
    <property type="match status" value="1"/>
</dbReference>
<proteinExistence type="predicted"/>
<organism evidence="1">
    <name type="scientific">Cyprideis torosa</name>
    <dbReference type="NCBI Taxonomy" id="163714"/>
    <lineage>
        <taxon>Eukaryota</taxon>
        <taxon>Metazoa</taxon>
        <taxon>Ecdysozoa</taxon>
        <taxon>Arthropoda</taxon>
        <taxon>Crustacea</taxon>
        <taxon>Oligostraca</taxon>
        <taxon>Ostracoda</taxon>
        <taxon>Podocopa</taxon>
        <taxon>Podocopida</taxon>
        <taxon>Cytherocopina</taxon>
        <taxon>Cytheroidea</taxon>
        <taxon>Cytherideidae</taxon>
        <taxon>Cyprideis</taxon>
    </lineage>
</organism>
<dbReference type="SUPFAM" id="SSF56436">
    <property type="entry name" value="C-type lectin-like"/>
    <property type="match status" value="1"/>
</dbReference>
<dbReference type="Pfam" id="PF00059">
    <property type="entry name" value="Lectin_C"/>
    <property type="match status" value="1"/>
</dbReference>
<evidence type="ECO:0000313" key="1">
    <source>
        <dbReference type="EMBL" id="CAD7227974.1"/>
    </source>
</evidence>
<dbReference type="PROSITE" id="PS50041">
    <property type="entry name" value="C_TYPE_LECTIN_2"/>
    <property type="match status" value="1"/>
</dbReference>
<dbReference type="SMART" id="SM00034">
    <property type="entry name" value="CLECT"/>
    <property type="match status" value="1"/>
</dbReference>
<dbReference type="OrthoDB" id="10059571at2759"/>
<dbReference type="Gene3D" id="3.10.100.10">
    <property type="entry name" value="Mannose-Binding Protein A, subunit A"/>
    <property type="match status" value="1"/>
</dbReference>
<gene>
    <name evidence="1" type="ORF">CTOB1V02_LOCUS5867</name>
</gene>
<dbReference type="InterPro" id="IPR016186">
    <property type="entry name" value="C-type_lectin-like/link_sf"/>
</dbReference>
<sequence length="218" mass="24836">MADSLVTPLAPSVPIPTFFKPVVPPRVTMQVFLWVLVLGLSSTTSANHLHNSRDVLGGENEEPLSLICPAGFFLLGRSCYAFDDIRNSTWDDAQTYCQGLALGGKLIEMETAEEFYLITTYLRENPHQYCSTHNYWTGAQQREDSQYYEWATTRWPLLFYNWRYDEPSYPYSGNAIVLDCSDDWQWRNAQKTASGTLYKLCEAPSTEVALSSELTNQK</sequence>
<dbReference type="InterPro" id="IPR050111">
    <property type="entry name" value="C-type_lectin/snaclec_domain"/>
</dbReference>
<dbReference type="AlphaFoldDB" id="A0A7R8ZKH7"/>
<name>A0A7R8ZKH7_9CRUS</name>
<dbReference type="EMBL" id="OB661331">
    <property type="protein sequence ID" value="CAD7227974.1"/>
    <property type="molecule type" value="Genomic_DNA"/>
</dbReference>
<dbReference type="InterPro" id="IPR016187">
    <property type="entry name" value="CTDL_fold"/>
</dbReference>
<dbReference type="CDD" id="cd00037">
    <property type="entry name" value="CLECT"/>
    <property type="match status" value="1"/>
</dbReference>